<gene>
    <name evidence="11" type="ORF">TCIL3000_0_50710</name>
</gene>
<comment type="caution">
    <text evidence="11">The sequence shown here is derived from an EMBL/GenBank/DDBJ whole genome shotgun (WGS) entry which is preliminary data.</text>
</comment>
<evidence type="ECO:0000256" key="5">
    <source>
        <dbReference type="ARBA" id="ARBA00022729"/>
    </source>
</evidence>
<dbReference type="EMBL" id="CAEQ01001520">
    <property type="protein sequence ID" value="CCD14458.1"/>
    <property type="molecule type" value="Genomic_DNA"/>
</dbReference>
<dbReference type="Proteomes" id="UP000000702">
    <property type="component" value="Unassembled WGS sequence"/>
</dbReference>
<reference evidence="12" key="1">
    <citation type="submission" date="2011-07" db="EMBL/GenBank/DDBJ databases">
        <title>Divergent evolution of antigenic variation in African trypanosomes.</title>
        <authorList>
            <person name="Jackson A.P."/>
            <person name="Berry A."/>
            <person name="Allison H.C."/>
            <person name="Burton P."/>
            <person name="Anderson J."/>
            <person name="Aslett M."/>
            <person name="Brown R."/>
            <person name="Corton N."/>
            <person name="Harris D."/>
            <person name="Hauser H."/>
            <person name="Gamble J."/>
            <person name="Gilderthorp R."/>
            <person name="McQuillan J."/>
            <person name="Quail M.A."/>
            <person name="Sanders M."/>
            <person name="Van Tonder A."/>
            <person name="Ginger M.L."/>
            <person name="Donelson J.E."/>
            <person name="Field M.C."/>
            <person name="Barry J.D."/>
            <person name="Berriman M."/>
            <person name="Hertz-Fowler C."/>
        </authorList>
    </citation>
    <scope>NUCLEOTIDE SEQUENCE [LARGE SCALE GENOMIC DNA]</scope>
    <source>
        <strain evidence="12">IL3000</strain>
    </source>
</reference>
<protein>
    <submittedName>
        <fullName evidence="11">Variant surface glycoprotein</fullName>
    </submittedName>
</protein>
<feature type="signal peptide" evidence="9">
    <location>
        <begin position="1"/>
        <end position="21"/>
    </location>
</feature>
<dbReference type="InterPro" id="IPR025932">
    <property type="entry name" value="Trypano_VSG_B_N_dom"/>
</dbReference>
<dbReference type="Pfam" id="PF13206">
    <property type="entry name" value="VSG_B"/>
    <property type="match status" value="1"/>
</dbReference>
<evidence type="ECO:0000259" key="10">
    <source>
        <dbReference type="Pfam" id="PF13206"/>
    </source>
</evidence>
<keyword evidence="8" id="KW-0449">Lipoprotein</keyword>
<evidence type="ECO:0000256" key="8">
    <source>
        <dbReference type="ARBA" id="ARBA00023288"/>
    </source>
</evidence>
<dbReference type="OMA" id="MACLINV"/>
<proteinExistence type="predicted"/>
<comment type="function">
    <text evidence="1">VSG forms a coat on the surface of the parasite. The trypanosome evades the immune response of the host by expressing a series of antigenically distinct VSGs from an estimated 1000 VSG genes.</text>
</comment>
<dbReference type="GO" id="GO:0005886">
    <property type="term" value="C:plasma membrane"/>
    <property type="evidence" value="ECO:0007669"/>
    <property type="project" value="UniProtKB-SubCell"/>
</dbReference>
<dbReference type="AlphaFoldDB" id="F9WB28"/>
<evidence type="ECO:0000256" key="3">
    <source>
        <dbReference type="ARBA" id="ARBA00022475"/>
    </source>
</evidence>
<reference evidence="11 12" key="2">
    <citation type="journal article" date="2012" name="Proc. Natl. Acad. Sci. U.S.A.">
        <title>Antigenic diversity is generated by distinct evolutionary mechanisms in African trypanosome species.</title>
        <authorList>
            <person name="Jackson A.P."/>
            <person name="Berry A."/>
            <person name="Aslett M."/>
            <person name="Allison H.C."/>
            <person name="Burton P."/>
            <person name="Vavrova-Anderson J."/>
            <person name="Brown R."/>
            <person name="Browne H."/>
            <person name="Corton N."/>
            <person name="Hauser H."/>
            <person name="Gamble J."/>
            <person name="Gilderthorp R."/>
            <person name="Marcello L."/>
            <person name="McQuillan J."/>
            <person name="Otto T.D."/>
            <person name="Quail M.A."/>
            <person name="Sanders M.J."/>
            <person name="van Tonder A."/>
            <person name="Ginger M.L."/>
            <person name="Field M.C."/>
            <person name="Barry J.D."/>
            <person name="Hertz-Fowler C."/>
            <person name="Berriman M."/>
        </authorList>
    </citation>
    <scope>NUCLEOTIDE SEQUENCE [LARGE SCALE GENOMIC DNA]</scope>
    <source>
        <strain evidence="11 12">IL3000</strain>
    </source>
</reference>
<organism evidence="11 12">
    <name type="scientific">Trypanosoma congolense (strain IL3000)</name>
    <dbReference type="NCBI Taxonomy" id="1068625"/>
    <lineage>
        <taxon>Eukaryota</taxon>
        <taxon>Discoba</taxon>
        <taxon>Euglenozoa</taxon>
        <taxon>Kinetoplastea</taxon>
        <taxon>Metakinetoplastina</taxon>
        <taxon>Trypanosomatida</taxon>
        <taxon>Trypanosomatidae</taxon>
        <taxon>Trypanosoma</taxon>
        <taxon>Nannomonas</taxon>
    </lineage>
</organism>
<evidence type="ECO:0000256" key="4">
    <source>
        <dbReference type="ARBA" id="ARBA00022622"/>
    </source>
</evidence>
<comment type="subcellular location">
    <subcellularLocation>
        <location evidence="2">Cell membrane</location>
        <topology evidence="2">Lipid-anchor</topology>
        <topology evidence="2">GPI-anchor</topology>
    </subcellularLocation>
</comment>
<evidence type="ECO:0000256" key="2">
    <source>
        <dbReference type="ARBA" id="ARBA00004609"/>
    </source>
</evidence>
<keyword evidence="4" id="KW-0336">GPI-anchor</keyword>
<dbReference type="VEuPathDB" id="TriTrypDB:TcIL3000_0_50710"/>
<evidence type="ECO:0000256" key="1">
    <source>
        <dbReference type="ARBA" id="ARBA00002523"/>
    </source>
</evidence>
<evidence type="ECO:0000313" key="12">
    <source>
        <dbReference type="Proteomes" id="UP000000702"/>
    </source>
</evidence>
<evidence type="ECO:0000313" key="11">
    <source>
        <dbReference type="EMBL" id="CCD14458.1"/>
    </source>
</evidence>
<keyword evidence="5 9" id="KW-0732">Signal</keyword>
<dbReference type="GO" id="GO:0098552">
    <property type="term" value="C:side of membrane"/>
    <property type="evidence" value="ECO:0007669"/>
    <property type="project" value="UniProtKB-KW"/>
</dbReference>
<evidence type="ECO:0000256" key="6">
    <source>
        <dbReference type="ARBA" id="ARBA00023136"/>
    </source>
</evidence>
<accession>F9WB28</accession>
<keyword evidence="12" id="KW-1185">Reference proteome</keyword>
<feature type="chain" id="PRO_5003388930" evidence="9">
    <location>
        <begin position="22"/>
        <end position="419"/>
    </location>
</feature>
<name>F9WB28_TRYCI</name>
<evidence type="ECO:0000256" key="9">
    <source>
        <dbReference type="SAM" id="SignalP"/>
    </source>
</evidence>
<sequence>MACLINVLAVVILILLGGVMGQQGAHVQANDNAEQFALLCRIYNVAKNPPINHVDIQDPLQIVNDIDSINASFDNEKWLNETEHTGNSEDAQLKHTTTRETTVTQAILRRITKKAHTILEQIGRVNATRDIEKVKTEFSQIIFGKGRSESHLCDESLKDLGDRATACGRPGAETKGSHAGKNLVVDFFCICAQRTKSNEGIDNACRVQVGGKGDQHGWGDQGPLGAVSMWASLKRECGNLMQQHTKSTEEGHELLEDFLSHLKAGGLYRWGKDSKDSSRKASMLGTAAGTDNDGNGKDILCNGRKGKNGGGNVKSGGICVYYGPVTQLDDNIEWLKKFKTALASVDAVNNQTAFIQRSLQKLQMLQHRAEYIYETANVISETQKPFVPKDSQTAAKRLTAYNAAWRYRHHLILPWVLLL</sequence>
<keyword evidence="6" id="KW-0472">Membrane</keyword>
<evidence type="ECO:0000256" key="7">
    <source>
        <dbReference type="ARBA" id="ARBA00023180"/>
    </source>
</evidence>
<feature type="domain" description="Trypanosome variant surface glycoprotein B-type N-terminal" evidence="10">
    <location>
        <begin position="97"/>
        <end position="363"/>
    </location>
</feature>
<keyword evidence="3" id="KW-1003">Cell membrane</keyword>
<keyword evidence="7" id="KW-0325">Glycoprotein</keyword>